<dbReference type="AlphaFoldDB" id="A0A6G1X4M1"/>
<feature type="transmembrane region" description="Helical" evidence="1">
    <location>
        <begin position="122"/>
        <end position="143"/>
    </location>
</feature>
<feature type="transmembrane region" description="Helical" evidence="1">
    <location>
        <begin position="66"/>
        <end position="84"/>
    </location>
</feature>
<dbReference type="Proteomes" id="UP000480185">
    <property type="component" value="Unassembled WGS sequence"/>
</dbReference>
<evidence type="ECO:0000313" key="3">
    <source>
        <dbReference type="Proteomes" id="UP000480185"/>
    </source>
</evidence>
<keyword evidence="1" id="KW-1133">Transmembrane helix</keyword>
<sequence length="147" mass="17229">MESYYAQRIDLNGLLIGAIILTLFSLLVYLFNLILRKKLKVKKRKLFAFNDFVNEKHGKIDWGIRIAMMIAIIVGSFATLIVYPDMRYPVLAPAFISFLFIYIQEFTRAYMEWKYSSNRNDFIYTLSSLGFISLLLLIVFSNVNTWL</sequence>
<evidence type="ECO:0000256" key="1">
    <source>
        <dbReference type="SAM" id="Phobius"/>
    </source>
</evidence>
<proteinExistence type="predicted"/>
<organism evidence="2 3">
    <name type="scientific">Salinibacillus xinjiangensis</name>
    <dbReference type="NCBI Taxonomy" id="1229268"/>
    <lineage>
        <taxon>Bacteria</taxon>
        <taxon>Bacillati</taxon>
        <taxon>Bacillota</taxon>
        <taxon>Bacilli</taxon>
        <taxon>Bacillales</taxon>
        <taxon>Bacillaceae</taxon>
        <taxon>Salinibacillus</taxon>
    </lineage>
</organism>
<evidence type="ECO:0000313" key="2">
    <source>
        <dbReference type="EMBL" id="MRG85869.1"/>
    </source>
</evidence>
<comment type="caution">
    <text evidence="2">The sequence shown here is derived from an EMBL/GenBank/DDBJ whole genome shotgun (WGS) entry which is preliminary data.</text>
</comment>
<accession>A0A6G1X4M1</accession>
<keyword evidence="1" id="KW-0812">Transmembrane</keyword>
<protein>
    <submittedName>
        <fullName evidence="2">DUF4181 domain-containing protein</fullName>
    </submittedName>
</protein>
<feature type="transmembrane region" description="Helical" evidence="1">
    <location>
        <begin position="90"/>
        <end position="110"/>
    </location>
</feature>
<keyword evidence="1" id="KW-0472">Membrane</keyword>
<dbReference type="EMBL" id="WJNH01000003">
    <property type="protein sequence ID" value="MRG85869.1"/>
    <property type="molecule type" value="Genomic_DNA"/>
</dbReference>
<feature type="transmembrane region" description="Helical" evidence="1">
    <location>
        <begin position="12"/>
        <end position="35"/>
    </location>
</feature>
<keyword evidence="3" id="KW-1185">Reference proteome</keyword>
<dbReference type="OrthoDB" id="2428213at2"/>
<name>A0A6G1X4M1_9BACI</name>
<dbReference type="InterPro" id="IPR025441">
    <property type="entry name" value="DUF4181"/>
</dbReference>
<reference evidence="2 3" key="1">
    <citation type="submission" date="2019-11" db="EMBL/GenBank/DDBJ databases">
        <authorList>
            <person name="Li J."/>
        </authorList>
    </citation>
    <scope>NUCLEOTIDE SEQUENCE [LARGE SCALE GENOMIC DNA]</scope>
    <source>
        <strain evidence="2 3">J4</strain>
    </source>
</reference>
<dbReference type="Pfam" id="PF13789">
    <property type="entry name" value="DUF4181"/>
    <property type="match status" value="1"/>
</dbReference>
<gene>
    <name evidence="2" type="ORF">GH754_05900</name>
</gene>
<dbReference type="RefSeq" id="WP_153727805.1">
    <property type="nucleotide sequence ID" value="NZ_WJNH01000003.1"/>
</dbReference>